<proteinExistence type="predicted"/>
<comment type="caution">
    <text evidence="3">The sequence shown here is derived from an EMBL/GenBank/DDBJ whole genome shotgun (WGS) entry which is preliminary data.</text>
</comment>
<organism evidence="3 4">
    <name type="scientific">Trueperella abortisuis</name>
    <dbReference type="NCBI Taxonomy" id="445930"/>
    <lineage>
        <taxon>Bacteria</taxon>
        <taxon>Bacillati</taxon>
        <taxon>Actinomycetota</taxon>
        <taxon>Actinomycetes</taxon>
        <taxon>Actinomycetales</taxon>
        <taxon>Actinomycetaceae</taxon>
        <taxon>Trueperella</taxon>
    </lineage>
</organism>
<feature type="region of interest" description="Disordered" evidence="1">
    <location>
        <begin position="92"/>
        <end position="114"/>
    </location>
</feature>
<dbReference type="EMBL" id="JAUSQL010000001">
    <property type="protein sequence ID" value="MDP9833174.1"/>
    <property type="molecule type" value="Genomic_DNA"/>
</dbReference>
<feature type="compositionally biased region" description="Low complexity" evidence="1">
    <location>
        <begin position="24"/>
        <end position="49"/>
    </location>
</feature>
<feature type="transmembrane region" description="Helical" evidence="2">
    <location>
        <begin position="302"/>
        <end position="328"/>
    </location>
</feature>
<keyword evidence="4" id="KW-1185">Reference proteome</keyword>
<feature type="transmembrane region" description="Helical" evidence="2">
    <location>
        <begin position="266"/>
        <end position="290"/>
    </location>
</feature>
<protein>
    <recommendedName>
        <fullName evidence="5">Yip1 domain-containing protein</fullName>
    </recommendedName>
</protein>
<feature type="transmembrane region" description="Helical" evidence="2">
    <location>
        <begin position="201"/>
        <end position="224"/>
    </location>
</feature>
<dbReference type="RefSeq" id="WP_307635209.1">
    <property type="nucleotide sequence ID" value="NZ_JAUSQL010000001.1"/>
</dbReference>
<evidence type="ECO:0000313" key="3">
    <source>
        <dbReference type="EMBL" id="MDP9833174.1"/>
    </source>
</evidence>
<evidence type="ECO:0008006" key="5">
    <source>
        <dbReference type="Google" id="ProtNLM"/>
    </source>
</evidence>
<feature type="compositionally biased region" description="Low complexity" evidence="1">
    <location>
        <begin position="59"/>
        <end position="73"/>
    </location>
</feature>
<feature type="transmembrane region" description="Helical" evidence="2">
    <location>
        <begin position="150"/>
        <end position="181"/>
    </location>
</feature>
<evidence type="ECO:0000256" key="2">
    <source>
        <dbReference type="SAM" id="Phobius"/>
    </source>
</evidence>
<reference evidence="3 4" key="1">
    <citation type="submission" date="2023-07" db="EMBL/GenBank/DDBJ databases">
        <title>Sequencing the genomes of 1000 actinobacteria strains.</title>
        <authorList>
            <person name="Klenk H.-P."/>
        </authorList>
    </citation>
    <scope>NUCLEOTIDE SEQUENCE [LARGE SCALE GENOMIC DNA]</scope>
    <source>
        <strain evidence="3 4">DSM 19515</strain>
    </source>
</reference>
<sequence>MPGKNGDEDAPLDDATRPLVTGDAAPTEPIAQAPTTPIAQAPTTPIAQAPTPPIPPYAPSATQQPAAPYDPAAAQQPIAPYAPSAAQPAAPYDPNAAYAANPTQPADPAAPANSTESVGGAFPAMWAVCKLILSGRLVEAFKVGEAYKHYWHVALALFVFFGALIPAGAAGASLNGIASFFDSYGFRVFDSGDVFGVAVEIFFFGVVVFAAAVFCHIAAMYFTLKIRGVTVPFGRVASVWTVSATPTTFMLALSAILFIIPTVVTVFLGVLVFLVGVALTAYAANIANYVGVNRIAQVEKSMLVPFTLFNGLAAVVTVLIFFVVVQLVS</sequence>
<gene>
    <name evidence="3" type="ORF">J2S45_001853</name>
</gene>
<dbReference type="Proteomes" id="UP001230145">
    <property type="component" value="Unassembled WGS sequence"/>
</dbReference>
<accession>A0ABT9PLA2</accession>
<feature type="region of interest" description="Disordered" evidence="1">
    <location>
        <begin position="1"/>
        <end position="73"/>
    </location>
</feature>
<keyword evidence="2" id="KW-0812">Transmembrane</keyword>
<evidence type="ECO:0000256" key="1">
    <source>
        <dbReference type="SAM" id="MobiDB-lite"/>
    </source>
</evidence>
<feature type="compositionally biased region" description="Low complexity" evidence="1">
    <location>
        <begin position="92"/>
        <end position="102"/>
    </location>
</feature>
<name>A0ABT9PLA2_9ACTO</name>
<keyword evidence="2" id="KW-1133">Transmembrane helix</keyword>
<evidence type="ECO:0000313" key="4">
    <source>
        <dbReference type="Proteomes" id="UP001230145"/>
    </source>
</evidence>
<feature type="transmembrane region" description="Helical" evidence="2">
    <location>
        <begin position="236"/>
        <end position="260"/>
    </location>
</feature>
<keyword evidence="2" id="KW-0472">Membrane</keyword>